<name>A0A7Y0LAH2_9GAMM</name>
<feature type="active site" evidence="7">
    <location>
        <position position="509"/>
    </location>
</feature>
<dbReference type="InterPro" id="IPR046348">
    <property type="entry name" value="SIS_dom_sf"/>
</dbReference>
<dbReference type="GO" id="GO:0006096">
    <property type="term" value="P:glycolytic process"/>
    <property type="evidence" value="ECO:0007669"/>
    <property type="project" value="UniProtKB-UniRule"/>
</dbReference>
<dbReference type="Proteomes" id="UP000568664">
    <property type="component" value="Unassembled WGS sequence"/>
</dbReference>
<dbReference type="GO" id="GO:0004347">
    <property type="term" value="F:glucose-6-phosphate isomerase activity"/>
    <property type="evidence" value="ECO:0007669"/>
    <property type="project" value="UniProtKB-UniRule"/>
</dbReference>
<dbReference type="GO" id="GO:0051156">
    <property type="term" value="P:glucose 6-phosphate metabolic process"/>
    <property type="evidence" value="ECO:0007669"/>
    <property type="project" value="TreeGrafter"/>
</dbReference>
<comment type="subcellular location">
    <subcellularLocation>
        <location evidence="7">Cytoplasm</location>
    </subcellularLocation>
</comment>
<comment type="pathway">
    <text evidence="1 7 8">Carbohydrate degradation; glycolysis; D-glyceraldehyde 3-phosphate and glycerone phosphate from D-glucose: step 2/4.</text>
</comment>
<keyword evidence="4 7" id="KW-0324">Glycolysis</keyword>
<dbReference type="PROSITE" id="PS51463">
    <property type="entry name" value="P_GLUCOSE_ISOMERASE_3"/>
    <property type="match status" value="1"/>
</dbReference>
<dbReference type="GO" id="GO:0005829">
    <property type="term" value="C:cytosol"/>
    <property type="evidence" value="ECO:0007669"/>
    <property type="project" value="TreeGrafter"/>
</dbReference>
<evidence type="ECO:0000313" key="9">
    <source>
        <dbReference type="EMBL" id="NMP30757.1"/>
    </source>
</evidence>
<evidence type="ECO:0000256" key="2">
    <source>
        <dbReference type="ARBA" id="ARBA00006604"/>
    </source>
</evidence>
<feature type="active site" evidence="7">
    <location>
        <position position="381"/>
    </location>
</feature>
<proteinExistence type="inferred from homology"/>
<organism evidence="9 10">
    <name type="scientific">Thalassotalea algicola</name>
    <dbReference type="NCBI Taxonomy" id="2716224"/>
    <lineage>
        <taxon>Bacteria</taxon>
        <taxon>Pseudomonadati</taxon>
        <taxon>Pseudomonadota</taxon>
        <taxon>Gammaproteobacteria</taxon>
        <taxon>Alteromonadales</taxon>
        <taxon>Colwelliaceae</taxon>
        <taxon>Thalassotalea</taxon>
    </lineage>
</organism>
<evidence type="ECO:0000313" key="10">
    <source>
        <dbReference type="Proteomes" id="UP000568664"/>
    </source>
</evidence>
<evidence type="ECO:0000256" key="3">
    <source>
        <dbReference type="ARBA" id="ARBA00022432"/>
    </source>
</evidence>
<gene>
    <name evidence="7 9" type="primary">pgi</name>
    <name evidence="9" type="ORF">HII17_04205</name>
</gene>
<dbReference type="PANTHER" id="PTHR11469">
    <property type="entry name" value="GLUCOSE-6-PHOSPHATE ISOMERASE"/>
    <property type="match status" value="1"/>
</dbReference>
<keyword evidence="3 7" id="KW-0312">Gluconeogenesis</keyword>
<dbReference type="RefSeq" id="WP_169074035.1">
    <property type="nucleotide sequence ID" value="NZ_JABBXH010000001.1"/>
</dbReference>
<dbReference type="InterPro" id="IPR023096">
    <property type="entry name" value="G6P_Isomerase_C"/>
</dbReference>
<dbReference type="PROSITE" id="PS00174">
    <property type="entry name" value="P_GLUCOSE_ISOMERASE_2"/>
    <property type="match status" value="1"/>
</dbReference>
<dbReference type="InterPro" id="IPR035476">
    <property type="entry name" value="SIS_PGI_1"/>
</dbReference>
<evidence type="ECO:0000256" key="1">
    <source>
        <dbReference type="ARBA" id="ARBA00004926"/>
    </source>
</evidence>
<dbReference type="UniPathway" id="UPA00138"/>
<dbReference type="CDD" id="cd05015">
    <property type="entry name" value="SIS_PGI_1"/>
    <property type="match status" value="1"/>
</dbReference>
<evidence type="ECO:0000256" key="7">
    <source>
        <dbReference type="HAMAP-Rule" id="MF_00473"/>
    </source>
</evidence>
<sequence length="543" mass="60966">MLTQLPEWQKLTEHFDQQQDVHMKSLFEKDSERFERFSLTAAGMMLDYSKNHITDETISLLVDLANANKVAETRDQMFSGHEINVTEHRAVLHTALRNFSGQPVYVDGKDVMPEIEATRLQMKEFVESVSTGERKGYSGKAFTDVVSIGIGGSFLGPKIMSEALKPYRQKQLDVHFVANVDGCHLRDVLANLNPETTLIVTSSKTLTTQETLRNTQSAKEWFLKTATQADVKHNFACVSTNIEAAETFGIDKANIFPMWDWVGGRYSVWSAIGLPLALAIGYDNFQEFLKGAFELDQHFQQAPLDKNMPVILALLGIWYRNFRGAQSQVLLPYYHYLRGLPAYIQQLDMESNGKSVTLNNEEVKYATGPIIWGSEGTNGQHSFHQLIHQSKTPIPVDFIMPLIPDCDYKTHHDMLAANCFGQSQALMEGQTEEQVIAAMAKAKCSPEEIKNLSSHKVMKGNKPSNTLLFDKLDPKTLGSLIALYEQKVFVQGVIWQINSFDQWGVELGKALGNKVLSKLSDANSTLTMDGSTNGLVKLYRQRK</sequence>
<accession>A0A7Y0LAH2</accession>
<comment type="pathway">
    <text evidence="7">Carbohydrate biosynthesis; gluconeogenesis.</text>
</comment>
<dbReference type="SUPFAM" id="SSF53697">
    <property type="entry name" value="SIS domain"/>
    <property type="match status" value="1"/>
</dbReference>
<dbReference type="EMBL" id="JABBXH010000001">
    <property type="protein sequence ID" value="NMP30757.1"/>
    <property type="molecule type" value="Genomic_DNA"/>
</dbReference>
<dbReference type="PANTHER" id="PTHR11469:SF1">
    <property type="entry name" value="GLUCOSE-6-PHOSPHATE ISOMERASE"/>
    <property type="match status" value="1"/>
</dbReference>
<dbReference type="Pfam" id="PF00342">
    <property type="entry name" value="PGI"/>
    <property type="match status" value="1"/>
</dbReference>
<keyword evidence="5 7" id="KW-0413">Isomerase</keyword>
<dbReference type="InterPro" id="IPR001672">
    <property type="entry name" value="G6P_Isomerase"/>
</dbReference>
<comment type="catalytic activity">
    <reaction evidence="6 7 8">
        <text>alpha-D-glucose 6-phosphate = beta-D-fructose 6-phosphate</text>
        <dbReference type="Rhea" id="RHEA:11816"/>
        <dbReference type="ChEBI" id="CHEBI:57634"/>
        <dbReference type="ChEBI" id="CHEBI:58225"/>
        <dbReference type="EC" id="5.3.1.9"/>
    </reaction>
</comment>
<dbReference type="HAMAP" id="MF_00473">
    <property type="entry name" value="G6P_isomerase"/>
    <property type="match status" value="1"/>
</dbReference>
<comment type="caution">
    <text evidence="9">The sequence shown here is derived from an EMBL/GenBank/DDBJ whole genome shotgun (WGS) entry which is preliminary data.</text>
</comment>
<evidence type="ECO:0000256" key="5">
    <source>
        <dbReference type="ARBA" id="ARBA00023235"/>
    </source>
</evidence>
<reference evidence="9 10" key="1">
    <citation type="submission" date="2020-04" db="EMBL/GenBank/DDBJ databases">
        <title>Thalassotalea sp. M1531, isolated from the surface of marine red alga.</title>
        <authorList>
            <person name="Pang L."/>
            <person name="Lu D.-C."/>
        </authorList>
    </citation>
    <scope>NUCLEOTIDE SEQUENCE [LARGE SCALE GENOMIC DNA]</scope>
    <source>
        <strain evidence="9 10">M1531</strain>
    </source>
</reference>
<dbReference type="UniPathway" id="UPA00109">
    <property type="reaction ID" value="UER00181"/>
</dbReference>
<dbReference type="InterPro" id="IPR035482">
    <property type="entry name" value="SIS_PGI_2"/>
</dbReference>
<dbReference type="InterPro" id="IPR018189">
    <property type="entry name" value="Phosphoglucose_isomerase_CS"/>
</dbReference>
<evidence type="ECO:0000256" key="4">
    <source>
        <dbReference type="ARBA" id="ARBA00023152"/>
    </source>
</evidence>
<comment type="function">
    <text evidence="7">Catalyzes the reversible isomerization of glucose-6-phosphate to fructose-6-phosphate.</text>
</comment>
<dbReference type="EC" id="5.3.1.9" evidence="7"/>
<dbReference type="GO" id="GO:0006094">
    <property type="term" value="P:gluconeogenesis"/>
    <property type="evidence" value="ECO:0007669"/>
    <property type="project" value="UniProtKB-UniRule"/>
</dbReference>
<dbReference type="Gene3D" id="1.10.1390.10">
    <property type="match status" value="1"/>
</dbReference>
<dbReference type="Gene3D" id="3.40.50.10490">
    <property type="entry name" value="Glucose-6-phosphate isomerase like protein, domain 1"/>
    <property type="match status" value="2"/>
</dbReference>
<feature type="active site" description="Proton donor" evidence="7">
    <location>
        <position position="350"/>
    </location>
</feature>
<dbReference type="NCBIfam" id="NF001211">
    <property type="entry name" value="PRK00179.1"/>
    <property type="match status" value="1"/>
</dbReference>
<keyword evidence="7" id="KW-0963">Cytoplasm</keyword>
<comment type="similarity">
    <text evidence="2 7 8">Belongs to the GPI family.</text>
</comment>
<protein>
    <recommendedName>
        <fullName evidence="7">Glucose-6-phosphate isomerase</fullName>
        <shortName evidence="7">GPI</shortName>
        <ecNumber evidence="7">5.3.1.9</ecNumber>
    </recommendedName>
    <alternativeName>
        <fullName evidence="7">Phosphoglucose isomerase</fullName>
        <shortName evidence="7">PGI</shortName>
    </alternativeName>
    <alternativeName>
        <fullName evidence="7">Phosphohexose isomerase</fullName>
        <shortName evidence="7">PHI</shortName>
    </alternativeName>
</protein>
<dbReference type="PRINTS" id="PR00662">
    <property type="entry name" value="G6PISOMERASE"/>
</dbReference>
<dbReference type="GO" id="GO:0097367">
    <property type="term" value="F:carbohydrate derivative binding"/>
    <property type="evidence" value="ECO:0007669"/>
    <property type="project" value="InterPro"/>
</dbReference>
<dbReference type="PROSITE" id="PS00765">
    <property type="entry name" value="P_GLUCOSE_ISOMERASE_1"/>
    <property type="match status" value="1"/>
</dbReference>
<evidence type="ECO:0000256" key="8">
    <source>
        <dbReference type="RuleBase" id="RU000612"/>
    </source>
</evidence>
<keyword evidence="10" id="KW-1185">Reference proteome</keyword>
<dbReference type="CDD" id="cd05016">
    <property type="entry name" value="SIS_PGI_2"/>
    <property type="match status" value="1"/>
</dbReference>
<evidence type="ECO:0000256" key="6">
    <source>
        <dbReference type="ARBA" id="ARBA00029321"/>
    </source>
</evidence>
<dbReference type="AlphaFoldDB" id="A0A7Y0LAH2"/>
<dbReference type="GO" id="GO:0048029">
    <property type="term" value="F:monosaccharide binding"/>
    <property type="evidence" value="ECO:0007669"/>
    <property type="project" value="TreeGrafter"/>
</dbReference>